<keyword evidence="2 7" id="KW-0812">Transmembrane</keyword>
<evidence type="ECO:0000313" key="9">
    <source>
        <dbReference type="Proteomes" id="UP001165190"/>
    </source>
</evidence>
<evidence type="ECO:0000256" key="1">
    <source>
        <dbReference type="ARBA" id="ARBA00004127"/>
    </source>
</evidence>
<keyword evidence="4 7" id="KW-1133">Transmembrane helix</keyword>
<proteinExistence type="inferred from homology"/>
<evidence type="ECO:0000256" key="4">
    <source>
        <dbReference type="ARBA" id="ARBA00022989"/>
    </source>
</evidence>
<evidence type="ECO:0000256" key="5">
    <source>
        <dbReference type="ARBA" id="ARBA00023136"/>
    </source>
</evidence>
<evidence type="ECO:0000313" key="8">
    <source>
        <dbReference type="EMBL" id="GMJ00199.1"/>
    </source>
</evidence>
<evidence type="ECO:0000256" key="3">
    <source>
        <dbReference type="ARBA" id="ARBA00022729"/>
    </source>
</evidence>
<dbReference type="EMBL" id="BSYR01000035">
    <property type="protein sequence ID" value="GMJ00199.1"/>
    <property type="molecule type" value="Genomic_DNA"/>
</dbReference>
<dbReference type="PANTHER" id="PTHR31769">
    <property type="entry name" value="OS07G0462200 PROTEIN-RELATED"/>
    <property type="match status" value="1"/>
</dbReference>
<reference evidence="8" key="1">
    <citation type="submission" date="2023-05" db="EMBL/GenBank/DDBJ databases">
        <title>Genome and transcriptome analyses reveal genes involved in the formation of fine ridges on petal epidermal cells in Hibiscus trionum.</title>
        <authorList>
            <person name="Koshimizu S."/>
            <person name="Masuda S."/>
            <person name="Ishii T."/>
            <person name="Shirasu K."/>
            <person name="Hoshino A."/>
            <person name="Arita M."/>
        </authorList>
    </citation>
    <scope>NUCLEOTIDE SEQUENCE</scope>
    <source>
        <strain evidence="8">Hamamatsu line</strain>
    </source>
</reference>
<dbReference type="InterPro" id="IPR052222">
    <property type="entry name" value="DESIGUAL"/>
</dbReference>
<evidence type="ECO:0000256" key="6">
    <source>
        <dbReference type="ARBA" id="ARBA00029467"/>
    </source>
</evidence>
<evidence type="ECO:0000256" key="7">
    <source>
        <dbReference type="SAM" id="Phobius"/>
    </source>
</evidence>
<name>A0A9W7IRY3_HIBTR</name>
<keyword evidence="3" id="KW-0732">Signal</keyword>
<dbReference type="AlphaFoldDB" id="A0A9W7IRY3"/>
<keyword evidence="9" id="KW-1185">Reference proteome</keyword>
<gene>
    <name evidence="8" type="ORF">HRI_003689100</name>
</gene>
<keyword evidence="5 7" id="KW-0472">Membrane</keyword>
<dbReference type="Proteomes" id="UP001165190">
    <property type="component" value="Unassembled WGS sequence"/>
</dbReference>
<comment type="similarity">
    <text evidence="6">Belongs to the DESIGUAL family.</text>
</comment>
<sequence>MAKIPAACVFIFSFIASLGFVSFALCLVAEAKRAKAGDLKFDGQLCQLPASHSFGFAVAALICVSVAQITGNVVVCASRSKGKVRDIKAKEPILFLAAFSWVSFGVAVILMSVATSMSREQPYGEGWLDRECYIVKGGVYTSCGVLSLLSVVALLGAAAITIATNPVEQGLKVYAHN</sequence>
<evidence type="ECO:0000256" key="2">
    <source>
        <dbReference type="ARBA" id="ARBA00022692"/>
    </source>
</evidence>
<comment type="subcellular location">
    <subcellularLocation>
        <location evidence="1">Endomembrane system</location>
        <topology evidence="1">Multi-pass membrane protein</topology>
    </subcellularLocation>
</comment>
<dbReference type="InterPro" id="IPR009606">
    <property type="entry name" value="DEAL/Modifying_wall_lignin1/2"/>
</dbReference>
<comment type="caution">
    <text evidence="8">The sequence shown here is derived from an EMBL/GenBank/DDBJ whole genome shotgun (WGS) entry which is preliminary data.</text>
</comment>
<dbReference type="OrthoDB" id="1877293at2759"/>
<protein>
    <submittedName>
        <fullName evidence="8">MODIFYING WALL LIGNIN-1</fullName>
    </submittedName>
</protein>
<dbReference type="GO" id="GO:0012505">
    <property type="term" value="C:endomembrane system"/>
    <property type="evidence" value="ECO:0007669"/>
    <property type="project" value="UniProtKB-SubCell"/>
</dbReference>
<feature type="transmembrane region" description="Helical" evidence="7">
    <location>
        <begin position="137"/>
        <end position="162"/>
    </location>
</feature>
<accession>A0A9W7IRY3</accession>
<dbReference type="Pfam" id="PF06749">
    <property type="entry name" value="DUF1218"/>
    <property type="match status" value="1"/>
</dbReference>
<organism evidence="8 9">
    <name type="scientific">Hibiscus trionum</name>
    <name type="common">Flower of an hour</name>
    <dbReference type="NCBI Taxonomy" id="183268"/>
    <lineage>
        <taxon>Eukaryota</taxon>
        <taxon>Viridiplantae</taxon>
        <taxon>Streptophyta</taxon>
        <taxon>Embryophyta</taxon>
        <taxon>Tracheophyta</taxon>
        <taxon>Spermatophyta</taxon>
        <taxon>Magnoliopsida</taxon>
        <taxon>eudicotyledons</taxon>
        <taxon>Gunneridae</taxon>
        <taxon>Pentapetalae</taxon>
        <taxon>rosids</taxon>
        <taxon>malvids</taxon>
        <taxon>Malvales</taxon>
        <taxon>Malvaceae</taxon>
        <taxon>Malvoideae</taxon>
        <taxon>Hibiscus</taxon>
    </lineage>
</organism>
<feature type="transmembrane region" description="Helical" evidence="7">
    <location>
        <begin position="55"/>
        <end position="77"/>
    </location>
</feature>
<feature type="transmembrane region" description="Helical" evidence="7">
    <location>
        <begin position="93"/>
        <end position="117"/>
    </location>
</feature>